<comment type="caution">
    <text evidence="7">The sequence shown here is derived from an EMBL/GenBank/DDBJ whole genome shotgun (WGS) entry which is preliminary data.</text>
</comment>
<feature type="region of interest" description="Disordered" evidence="5">
    <location>
        <begin position="270"/>
        <end position="364"/>
    </location>
</feature>
<keyword evidence="1" id="KW-0479">Metal-binding</keyword>
<evidence type="ECO:0000259" key="6">
    <source>
        <dbReference type="PROSITE" id="PS50016"/>
    </source>
</evidence>
<dbReference type="AlphaFoldDB" id="A0A9P7KI80"/>
<keyword evidence="3" id="KW-0862">Zinc</keyword>
<evidence type="ECO:0000256" key="4">
    <source>
        <dbReference type="PROSITE-ProRule" id="PRU00146"/>
    </source>
</evidence>
<proteinExistence type="predicted"/>
<dbReference type="InterPro" id="IPR019787">
    <property type="entry name" value="Znf_PHD-finger"/>
</dbReference>
<evidence type="ECO:0000313" key="8">
    <source>
        <dbReference type="Proteomes" id="UP000775547"/>
    </source>
</evidence>
<gene>
    <name evidence="7" type="ORF">DXG03_003092</name>
</gene>
<dbReference type="SMART" id="SM00249">
    <property type="entry name" value="PHD"/>
    <property type="match status" value="1"/>
</dbReference>
<feature type="region of interest" description="Disordered" evidence="5">
    <location>
        <begin position="1"/>
        <end position="149"/>
    </location>
</feature>
<dbReference type="PROSITE" id="PS50016">
    <property type="entry name" value="ZF_PHD_2"/>
    <property type="match status" value="1"/>
</dbReference>
<feature type="compositionally biased region" description="Low complexity" evidence="5">
    <location>
        <begin position="23"/>
        <end position="34"/>
    </location>
</feature>
<protein>
    <recommendedName>
        <fullName evidence="6">PHD-type domain-containing protein</fullName>
    </recommendedName>
</protein>
<evidence type="ECO:0000313" key="7">
    <source>
        <dbReference type="EMBL" id="KAG5648481.1"/>
    </source>
</evidence>
<dbReference type="InterPro" id="IPR011011">
    <property type="entry name" value="Znf_FYVE_PHD"/>
</dbReference>
<dbReference type="Proteomes" id="UP000775547">
    <property type="component" value="Unassembled WGS sequence"/>
</dbReference>
<evidence type="ECO:0000256" key="5">
    <source>
        <dbReference type="SAM" id="MobiDB-lite"/>
    </source>
</evidence>
<dbReference type="EMBL" id="JABCKV010000002">
    <property type="protein sequence ID" value="KAG5648481.1"/>
    <property type="molecule type" value="Genomic_DNA"/>
</dbReference>
<dbReference type="OrthoDB" id="79252at2759"/>
<feature type="region of interest" description="Disordered" evidence="5">
    <location>
        <begin position="377"/>
        <end position="441"/>
    </location>
</feature>
<feature type="region of interest" description="Disordered" evidence="5">
    <location>
        <begin position="477"/>
        <end position="504"/>
    </location>
</feature>
<feature type="compositionally biased region" description="Low complexity" evidence="5">
    <location>
        <begin position="210"/>
        <end position="235"/>
    </location>
</feature>
<dbReference type="GO" id="GO:0008270">
    <property type="term" value="F:zinc ion binding"/>
    <property type="evidence" value="ECO:0007669"/>
    <property type="project" value="UniProtKB-KW"/>
</dbReference>
<dbReference type="PANTHER" id="PTHR47793:SF1">
    <property type="entry name" value="HISTONE DEACETYLASE COMPLEX SUBUNIT CTI6"/>
    <property type="match status" value="1"/>
</dbReference>
<evidence type="ECO:0000256" key="2">
    <source>
        <dbReference type="ARBA" id="ARBA00022771"/>
    </source>
</evidence>
<sequence>MAQAAAMGPPLSPRETRRSGRRSLPSASTSASKSPDSDPAPRQKESSTRPPLTSNNSSGRHKRPKQEDLDDAVDDRKNGSAPSTSSTSSHAIAAGRTKRKPKDKEKDKQVTLETTPVDEAADTTHNPAPDVPEEEEQGITRCVCGSTGEDDPDAGEFMVQCETCKVWQHGLCMGFESEDQLHDDDYYCEECKPEMHTDLFKKRSKRPRQSSANSHHNPASALSRVSRSRSPSTLLKQPYKRRNTMNSRDAAFDESLKEIIEATAAEAAAAHDSVSVTSGGHREGQQAPDEEMDQGPGNRKKRKRAEDDPAPKKRTRSASTVSDRPGSVAVRDDTPVQNKGSVPVAPPSKPARSNKRGGRKAAPAALVVDTLSAIDGDEAAVPPSTTKRQATNTRAKNHAPKRPPASHANSHGGGVHEPSSRRGQTNGATGQTAGSSANESSRAWRNSHAYAVSQQTLYTSWNLPDYLAHLEPMLPTDAPQPLEVRGSGTASGGGRGESLDRTMERGVKVKWPSKRMSVGDMNKRVRSLVEWVGREQATAQDRVRRKDALTKAFQTEQRSSRRSTGDPGSDASGVDGVAMVVEGADSEVSQADEHHPDPSSIAQMAPAPFQPDDAQSSATMKMMEELMEELIGFQEKFGPGVRNRERERRLVSAS</sequence>
<dbReference type="PROSITE" id="PS01359">
    <property type="entry name" value="ZF_PHD_1"/>
    <property type="match status" value="1"/>
</dbReference>
<feature type="compositionally biased region" description="Polar residues" evidence="5">
    <location>
        <begin position="48"/>
        <end position="58"/>
    </location>
</feature>
<dbReference type="InterPro" id="IPR019786">
    <property type="entry name" value="Zinc_finger_PHD-type_CS"/>
</dbReference>
<evidence type="ECO:0000256" key="1">
    <source>
        <dbReference type="ARBA" id="ARBA00022723"/>
    </source>
</evidence>
<dbReference type="InterPro" id="IPR053051">
    <property type="entry name" value="HDAC_complex_subunit"/>
</dbReference>
<feature type="compositionally biased region" description="Low complexity" evidence="5">
    <location>
        <begin position="423"/>
        <end position="438"/>
    </location>
</feature>
<feature type="compositionally biased region" description="Polar residues" evidence="5">
    <location>
        <begin position="383"/>
        <end position="394"/>
    </location>
</feature>
<feature type="compositionally biased region" description="Basic and acidic residues" evidence="5">
    <location>
        <begin position="35"/>
        <end position="47"/>
    </location>
</feature>
<organism evidence="7 8">
    <name type="scientific">Asterophora parasitica</name>
    <dbReference type="NCBI Taxonomy" id="117018"/>
    <lineage>
        <taxon>Eukaryota</taxon>
        <taxon>Fungi</taxon>
        <taxon>Dikarya</taxon>
        <taxon>Basidiomycota</taxon>
        <taxon>Agaricomycotina</taxon>
        <taxon>Agaricomycetes</taxon>
        <taxon>Agaricomycetidae</taxon>
        <taxon>Agaricales</taxon>
        <taxon>Tricholomatineae</taxon>
        <taxon>Lyophyllaceae</taxon>
        <taxon>Asterophora</taxon>
    </lineage>
</organism>
<dbReference type="SUPFAM" id="SSF57903">
    <property type="entry name" value="FYVE/PHD zinc finger"/>
    <property type="match status" value="1"/>
</dbReference>
<evidence type="ECO:0000256" key="3">
    <source>
        <dbReference type="ARBA" id="ARBA00022833"/>
    </source>
</evidence>
<feature type="compositionally biased region" description="Low complexity" evidence="5">
    <location>
        <begin position="80"/>
        <end position="94"/>
    </location>
</feature>
<dbReference type="InterPro" id="IPR013083">
    <property type="entry name" value="Znf_RING/FYVE/PHD"/>
</dbReference>
<feature type="region of interest" description="Disordered" evidence="5">
    <location>
        <begin position="199"/>
        <end position="248"/>
    </location>
</feature>
<name>A0A9P7KI80_9AGAR</name>
<feature type="region of interest" description="Disordered" evidence="5">
    <location>
        <begin position="551"/>
        <end position="621"/>
    </location>
</feature>
<dbReference type="Pfam" id="PF00628">
    <property type="entry name" value="PHD"/>
    <property type="match status" value="1"/>
</dbReference>
<accession>A0A9P7KI80</accession>
<reference evidence="7" key="1">
    <citation type="submission" date="2020-07" db="EMBL/GenBank/DDBJ databases">
        <authorList>
            <person name="Nieuwenhuis M."/>
            <person name="Van De Peppel L.J.J."/>
        </authorList>
    </citation>
    <scope>NUCLEOTIDE SEQUENCE</scope>
    <source>
        <strain evidence="7">AP01</strain>
        <tissue evidence="7">Mycelium</tissue>
    </source>
</reference>
<dbReference type="InterPro" id="IPR001965">
    <property type="entry name" value="Znf_PHD"/>
</dbReference>
<keyword evidence="8" id="KW-1185">Reference proteome</keyword>
<keyword evidence="2 4" id="KW-0863">Zinc-finger</keyword>
<dbReference type="Gene3D" id="3.30.40.10">
    <property type="entry name" value="Zinc/RING finger domain, C3HC4 (zinc finger)"/>
    <property type="match status" value="1"/>
</dbReference>
<reference evidence="7" key="2">
    <citation type="submission" date="2021-10" db="EMBL/GenBank/DDBJ databases">
        <title>Phylogenomics reveals ancestral predisposition of the termite-cultivated fungus Termitomyces towards a domesticated lifestyle.</title>
        <authorList>
            <person name="Auxier B."/>
            <person name="Grum-Grzhimaylo A."/>
            <person name="Cardenas M.E."/>
            <person name="Lodge J.D."/>
            <person name="Laessoe T."/>
            <person name="Pedersen O."/>
            <person name="Smith M.E."/>
            <person name="Kuyper T.W."/>
            <person name="Franco-Molano E.A."/>
            <person name="Baroni T.J."/>
            <person name="Aanen D.K."/>
        </authorList>
    </citation>
    <scope>NUCLEOTIDE SEQUENCE</scope>
    <source>
        <strain evidence="7">AP01</strain>
        <tissue evidence="7">Mycelium</tissue>
    </source>
</reference>
<dbReference type="PANTHER" id="PTHR47793">
    <property type="entry name" value="HISTONE DEACETYLASE COMPLEX SUBUNIT CTI6"/>
    <property type="match status" value="1"/>
</dbReference>
<feature type="domain" description="PHD-type" evidence="6">
    <location>
        <begin position="139"/>
        <end position="194"/>
    </location>
</feature>